<keyword evidence="1" id="KW-0732">Signal</keyword>
<evidence type="ECO:0000313" key="3">
    <source>
        <dbReference type="Proteomes" id="UP000663852"/>
    </source>
</evidence>
<evidence type="ECO:0000256" key="1">
    <source>
        <dbReference type="SAM" id="SignalP"/>
    </source>
</evidence>
<protein>
    <submittedName>
        <fullName evidence="2">Uncharacterized protein</fullName>
    </submittedName>
</protein>
<gene>
    <name evidence="2" type="ORF">EDS130_LOCUS39110</name>
</gene>
<reference evidence="2" key="1">
    <citation type="submission" date="2021-02" db="EMBL/GenBank/DDBJ databases">
        <authorList>
            <person name="Nowell W R."/>
        </authorList>
    </citation>
    <scope>NUCLEOTIDE SEQUENCE</scope>
</reference>
<dbReference type="EMBL" id="CAJNOJ010000427">
    <property type="protein sequence ID" value="CAF1444589.1"/>
    <property type="molecule type" value="Genomic_DNA"/>
</dbReference>
<proteinExistence type="predicted"/>
<evidence type="ECO:0000313" key="2">
    <source>
        <dbReference type="EMBL" id="CAF1444589.1"/>
    </source>
</evidence>
<dbReference type="Proteomes" id="UP000663852">
    <property type="component" value="Unassembled WGS sequence"/>
</dbReference>
<feature type="chain" id="PRO_5032781741" evidence="1">
    <location>
        <begin position="21"/>
        <end position="88"/>
    </location>
</feature>
<dbReference type="AlphaFoldDB" id="A0A815P5K6"/>
<organism evidence="2 3">
    <name type="scientific">Adineta ricciae</name>
    <name type="common">Rotifer</name>
    <dbReference type="NCBI Taxonomy" id="249248"/>
    <lineage>
        <taxon>Eukaryota</taxon>
        <taxon>Metazoa</taxon>
        <taxon>Spiralia</taxon>
        <taxon>Gnathifera</taxon>
        <taxon>Rotifera</taxon>
        <taxon>Eurotatoria</taxon>
        <taxon>Bdelloidea</taxon>
        <taxon>Adinetida</taxon>
        <taxon>Adinetidae</taxon>
        <taxon>Adineta</taxon>
    </lineage>
</organism>
<accession>A0A815P5K6</accession>
<sequence length="88" mass="10167">MCRFVVCIYVLLVVTIYTNSFSISPSDNKIQSIEQVNDEKVHKNNRNVIMFIDDQINNRDSNINKQNIIVSRINSDNDLPIDRNGKPN</sequence>
<feature type="signal peptide" evidence="1">
    <location>
        <begin position="1"/>
        <end position="20"/>
    </location>
</feature>
<name>A0A815P5K6_ADIRI</name>
<comment type="caution">
    <text evidence="2">The sequence shown here is derived from an EMBL/GenBank/DDBJ whole genome shotgun (WGS) entry which is preliminary data.</text>
</comment>